<keyword evidence="3" id="KW-0067">ATP-binding</keyword>
<dbReference type="SMART" id="SM00382">
    <property type="entry name" value="AAA"/>
    <property type="match status" value="1"/>
</dbReference>
<protein>
    <submittedName>
        <fullName evidence="3">ATP-binding protein</fullName>
    </submittedName>
</protein>
<dbReference type="PANTHER" id="PTHR42957">
    <property type="entry name" value="HELICASE MJ1565-RELATED"/>
    <property type="match status" value="1"/>
</dbReference>
<dbReference type="EMBL" id="JBHSDS010000006">
    <property type="protein sequence ID" value="MFC4358236.1"/>
    <property type="molecule type" value="Genomic_DNA"/>
</dbReference>
<reference evidence="3 4" key="1">
    <citation type="journal article" date="2019" name="Int. J. Syst. Evol. Microbiol.">
        <title>The Global Catalogue of Microorganisms (GCM) 10K type strain sequencing project: providing services to taxonomists for standard genome sequencing and annotation.</title>
        <authorList>
            <consortium name="The Broad Institute Genomics Platform"/>
            <consortium name="The Broad Institute Genome Sequencing Center for Infectious Disease"/>
            <person name="Wu L."/>
            <person name="Ma J."/>
        </authorList>
    </citation>
    <scope>NUCLEOTIDE SEQUENCE [LARGE SCALE GENOMIC DNA]</scope>
    <source>
        <strain evidence="3 4">CGMCC 1.12553</strain>
    </source>
</reference>
<dbReference type="Gene3D" id="3.40.50.300">
    <property type="entry name" value="P-loop containing nucleotide triphosphate hydrolases"/>
    <property type="match status" value="1"/>
</dbReference>
<comment type="caution">
    <text evidence="3">The sequence shown here is derived from an EMBL/GenBank/DDBJ whole genome shotgun (WGS) entry which is preliminary data.</text>
</comment>
<keyword evidence="3" id="KW-0547">Nucleotide-binding</keyword>
<feature type="region of interest" description="Disordered" evidence="1">
    <location>
        <begin position="349"/>
        <end position="385"/>
    </location>
</feature>
<gene>
    <name evidence="3" type="ORF">ACFO0N_09780</name>
</gene>
<organism evidence="3 4">
    <name type="scientific">Halobium salinum</name>
    <dbReference type="NCBI Taxonomy" id="1364940"/>
    <lineage>
        <taxon>Archaea</taxon>
        <taxon>Methanobacteriati</taxon>
        <taxon>Methanobacteriota</taxon>
        <taxon>Stenosarchaea group</taxon>
        <taxon>Halobacteria</taxon>
        <taxon>Halobacteriales</taxon>
        <taxon>Haloferacaceae</taxon>
        <taxon>Halobium</taxon>
    </lineage>
</organism>
<feature type="region of interest" description="Disordered" evidence="1">
    <location>
        <begin position="170"/>
        <end position="192"/>
    </location>
</feature>
<dbReference type="GO" id="GO:0005524">
    <property type="term" value="F:ATP binding"/>
    <property type="evidence" value="ECO:0007669"/>
    <property type="project" value="UniProtKB-KW"/>
</dbReference>
<dbReference type="Proteomes" id="UP001595921">
    <property type="component" value="Unassembled WGS sequence"/>
</dbReference>
<evidence type="ECO:0000313" key="3">
    <source>
        <dbReference type="EMBL" id="MFC4358236.1"/>
    </source>
</evidence>
<evidence type="ECO:0000259" key="2">
    <source>
        <dbReference type="SMART" id="SM00382"/>
    </source>
</evidence>
<dbReference type="AlphaFoldDB" id="A0ABD5PCP1"/>
<proteinExistence type="predicted"/>
<dbReference type="InterPro" id="IPR003593">
    <property type="entry name" value="AAA+_ATPase"/>
</dbReference>
<name>A0ABD5PCP1_9EURY</name>
<evidence type="ECO:0000313" key="4">
    <source>
        <dbReference type="Proteomes" id="UP001595921"/>
    </source>
</evidence>
<dbReference type="InterPro" id="IPR027417">
    <property type="entry name" value="P-loop_NTPase"/>
</dbReference>
<accession>A0ABD5PCP1</accession>
<dbReference type="PANTHER" id="PTHR42957:SF1">
    <property type="entry name" value="HELICASE MJ1565-RELATED"/>
    <property type="match status" value="1"/>
</dbReference>
<dbReference type="SUPFAM" id="SSF52540">
    <property type="entry name" value="P-loop containing nucleoside triphosphate hydrolases"/>
    <property type="match status" value="1"/>
</dbReference>
<dbReference type="InterPro" id="IPR008571">
    <property type="entry name" value="HerA-like"/>
</dbReference>
<sequence length="385" mass="38948">MHVLGRLPDARGPVGHLGSYRAPDGSSGASVGLDLDRPHAALVVGKRGTGKSHTLGVLAEATARVEGVAPVVVDPMGVFAGLAEGGRGERAAVPASVIRKPTVPAAAIPPAAWPELVGLDPAGGPGALVWSAARDSPSLDGICRHVADADATAPTRRAARNHLDVAGSWGVFESEGGDDPGGAADTESTPLDADSLLGGAATVVDCAGLPEPAMGAVCAAVAGLLYDARVEARRGEYAGAGADRLPWLLLDEAHAFFGGVADGPLRTLLTRGRAPGVSLVAATQRPSALPPVAVSQADLLVSHRLTSEADLDALAAGRPTYLDGSWAERLPSDVGEALVVDDATESVHAVRVRERDTPHGGASPRASSTPESGSDRPGTENDAYE</sequence>
<evidence type="ECO:0000256" key="1">
    <source>
        <dbReference type="SAM" id="MobiDB-lite"/>
    </source>
</evidence>
<keyword evidence="4" id="KW-1185">Reference proteome</keyword>
<dbReference type="RefSeq" id="WP_267624110.1">
    <property type="nucleotide sequence ID" value="NZ_JAODIW010000008.1"/>
</dbReference>
<feature type="domain" description="AAA+ ATPase" evidence="2">
    <location>
        <begin position="37"/>
        <end position="315"/>
    </location>
</feature>